<dbReference type="PANTHER" id="PTHR12606:SF1">
    <property type="entry name" value="UBIQUITIN-LIKE-SPECIFIC PROTEASE 1A"/>
    <property type="match status" value="1"/>
</dbReference>
<dbReference type="Gene3D" id="1.10.510.10">
    <property type="entry name" value="Transferase(Phosphotransferase) domain 1"/>
    <property type="match status" value="1"/>
</dbReference>
<gene>
    <name evidence="9" type="ORF">PC113_g3986</name>
</gene>
<feature type="region of interest" description="Disordered" evidence="6">
    <location>
        <begin position="393"/>
        <end position="446"/>
    </location>
</feature>
<organism evidence="9 10">
    <name type="scientific">Phytophthora cactorum</name>
    <dbReference type="NCBI Taxonomy" id="29920"/>
    <lineage>
        <taxon>Eukaryota</taxon>
        <taxon>Sar</taxon>
        <taxon>Stramenopiles</taxon>
        <taxon>Oomycota</taxon>
        <taxon>Peronosporomycetes</taxon>
        <taxon>Peronosporales</taxon>
        <taxon>Peronosporaceae</taxon>
        <taxon>Phytophthora</taxon>
    </lineage>
</organism>
<dbReference type="PROSITE" id="PS50011">
    <property type="entry name" value="PROTEIN_KINASE_DOM"/>
    <property type="match status" value="1"/>
</dbReference>
<reference evidence="9" key="1">
    <citation type="submission" date="2018-10" db="EMBL/GenBank/DDBJ databases">
        <title>Effector identification in a new, highly contiguous assembly of the strawberry crown rot pathogen Phytophthora cactorum.</title>
        <authorList>
            <person name="Armitage A.D."/>
            <person name="Nellist C.F."/>
            <person name="Bates H."/>
            <person name="Vickerstaff R.J."/>
            <person name="Harrison R.J."/>
        </authorList>
    </citation>
    <scope>NUCLEOTIDE SEQUENCE</scope>
    <source>
        <strain evidence="9">15-7</strain>
    </source>
</reference>
<dbReference type="PROSITE" id="PS00107">
    <property type="entry name" value="PROTEIN_KINASE_ATP"/>
    <property type="match status" value="1"/>
</dbReference>
<evidence type="ECO:0000256" key="6">
    <source>
        <dbReference type="SAM" id="MobiDB-lite"/>
    </source>
</evidence>
<name>A0A8T0ZST6_9STRA</name>
<dbReference type="InterPro" id="IPR011009">
    <property type="entry name" value="Kinase-like_dom_sf"/>
</dbReference>
<feature type="compositionally biased region" description="Basic and acidic residues" evidence="6">
    <location>
        <begin position="393"/>
        <end position="404"/>
    </location>
</feature>
<keyword evidence="2" id="KW-0645">Protease</keyword>
<dbReference type="Proteomes" id="UP000735874">
    <property type="component" value="Unassembled WGS sequence"/>
</dbReference>
<dbReference type="GO" id="GO:0005524">
    <property type="term" value="F:ATP binding"/>
    <property type="evidence" value="ECO:0007669"/>
    <property type="project" value="UniProtKB-UniRule"/>
</dbReference>
<feature type="domain" description="Ubiquitin-like protease family profile" evidence="8">
    <location>
        <begin position="546"/>
        <end position="717"/>
    </location>
</feature>
<comment type="similarity">
    <text evidence="1">Belongs to the peptidase C48 family.</text>
</comment>
<keyword evidence="4" id="KW-0788">Thiol protease</keyword>
<evidence type="ECO:0000256" key="3">
    <source>
        <dbReference type="ARBA" id="ARBA00022801"/>
    </source>
</evidence>
<dbReference type="GO" id="GO:0060255">
    <property type="term" value="P:regulation of macromolecule metabolic process"/>
    <property type="evidence" value="ECO:0007669"/>
    <property type="project" value="UniProtKB-ARBA"/>
</dbReference>
<sequence>MMQAAGIGIRSVLRVGGNIVQARISARTALYLEANLTLPATSENLGYATRFRSHQWSHAAGEESARGWSNKRAVATAVAAVTALTGSGALCEVLEEDSGDDSPGDEVVRRGSCNLCEGDSDSMSIYFDAEYEPKKLLGCGTFGVVMQCVHKQTGRVAAVKMVQEITGNQEEVEREKMALECLERAGGHQSIVGYEGSYFHNDFHYIVLEYVPGTSLHSFLEKHHTLNATCQHLSFALVIQHLCIVHKGRHESRMQQTQASLDEWRYQHRLKDAARHSYNLQRDFPVDLLKPPLDAQAFYTGLSVRQEVSDPEQLSFDKYRRRLEEYNREEYGPSPKKKQKVVFEKVDHAREQKSSNQDIFRRLQNELSGRTDRRRIGGVDTVGMMAKRPVVEEHKHFASSKEDNDIGAASDNETKEETEPTEPSNDDEKNVESLSIVENGTKDETSITAKYRQEEITELEVKLRAQHLSRTSKADRLFYNRLAEREANTILEEVLLEDIYDIAEDVFDEEEEKSRNKELPPELLEIVESALHEGPMEEVLIQKYNVDITRRHLQCMLPGTWLNDEVINFYFQMMSDRDEALVKAGVLPKRSHFFNSFFYTKVSENGYNFINVRRWTRKIDLFAMDKIFMPVNVGNMHWCMAVIFMTEKRIQYYDSMHGSGAACLKVLLGYLHDESEHKKKQKFNEEGWRLVPTTPDTPQQNNGSDCGVFSCMFADYLSQNKPLSFVQKDIPFHRHRMVLHVSRGYIPLEEEGL</sequence>
<feature type="domain" description="Protein kinase" evidence="7">
    <location>
        <begin position="131"/>
        <end position="491"/>
    </location>
</feature>
<dbReference type="PROSITE" id="PS50600">
    <property type="entry name" value="ULP_PROTEASE"/>
    <property type="match status" value="1"/>
</dbReference>
<dbReference type="PANTHER" id="PTHR12606">
    <property type="entry name" value="SENTRIN/SUMO-SPECIFIC PROTEASE"/>
    <property type="match status" value="1"/>
</dbReference>
<dbReference type="SUPFAM" id="SSF56112">
    <property type="entry name" value="Protein kinase-like (PK-like)"/>
    <property type="match status" value="1"/>
</dbReference>
<evidence type="ECO:0000313" key="9">
    <source>
        <dbReference type="EMBL" id="KAG2865116.1"/>
    </source>
</evidence>
<keyword evidence="5" id="KW-0067">ATP-binding</keyword>
<dbReference type="GO" id="GO:0005634">
    <property type="term" value="C:nucleus"/>
    <property type="evidence" value="ECO:0007669"/>
    <property type="project" value="TreeGrafter"/>
</dbReference>
<dbReference type="InterPro" id="IPR000719">
    <property type="entry name" value="Prot_kinase_dom"/>
</dbReference>
<evidence type="ECO:0000313" key="10">
    <source>
        <dbReference type="Proteomes" id="UP000735874"/>
    </source>
</evidence>
<keyword evidence="3" id="KW-0378">Hydrolase</keyword>
<accession>A0A8T0ZST6</accession>
<evidence type="ECO:0000256" key="5">
    <source>
        <dbReference type="PROSITE-ProRule" id="PRU10141"/>
    </source>
</evidence>
<dbReference type="Pfam" id="PF00069">
    <property type="entry name" value="Pkinase"/>
    <property type="match status" value="1"/>
</dbReference>
<evidence type="ECO:0000259" key="7">
    <source>
        <dbReference type="PROSITE" id="PS50011"/>
    </source>
</evidence>
<dbReference type="InterPro" id="IPR003653">
    <property type="entry name" value="Peptidase_C48_C"/>
</dbReference>
<dbReference type="GO" id="GO:0080090">
    <property type="term" value="P:regulation of primary metabolic process"/>
    <property type="evidence" value="ECO:0007669"/>
    <property type="project" value="UniProtKB-ARBA"/>
</dbReference>
<dbReference type="Pfam" id="PF02902">
    <property type="entry name" value="Peptidase_C48"/>
    <property type="match status" value="1"/>
</dbReference>
<dbReference type="VEuPathDB" id="FungiDB:PC110_g5786"/>
<dbReference type="SUPFAM" id="SSF54001">
    <property type="entry name" value="Cysteine proteinases"/>
    <property type="match status" value="1"/>
</dbReference>
<keyword evidence="5" id="KW-0547">Nucleotide-binding</keyword>
<dbReference type="GO" id="GO:0016926">
    <property type="term" value="P:protein desumoylation"/>
    <property type="evidence" value="ECO:0007669"/>
    <property type="project" value="TreeGrafter"/>
</dbReference>
<evidence type="ECO:0000256" key="4">
    <source>
        <dbReference type="ARBA" id="ARBA00022807"/>
    </source>
</evidence>
<evidence type="ECO:0000259" key="8">
    <source>
        <dbReference type="PROSITE" id="PS50600"/>
    </source>
</evidence>
<dbReference type="EMBL" id="RCMG01000065">
    <property type="protein sequence ID" value="KAG2865116.1"/>
    <property type="molecule type" value="Genomic_DNA"/>
</dbReference>
<dbReference type="GO" id="GO:0006508">
    <property type="term" value="P:proteolysis"/>
    <property type="evidence" value="ECO:0007669"/>
    <property type="project" value="UniProtKB-KW"/>
</dbReference>
<dbReference type="GO" id="GO:0016929">
    <property type="term" value="F:deSUMOylase activity"/>
    <property type="evidence" value="ECO:0007669"/>
    <property type="project" value="TreeGrafter"/>
</dbReference>
<comment type="caution">
    <text evidence="9">The sequence shown here is derived from an EMBL/GenBank/DDBJ whole genome shotgun (WGS) entry which is preliminary data.</text>
</comment>
<evidence type="ECO:0000256" key="2">
    <source>
        <dbReference type="ARBA" id="ARBA00022670"/>
    </source>
</evidence>
<proteinExistence type="inferred from homology"/>
<dbReference type="InterPro" id="IPR017441">
    <property type="entry name" value="Protein_kinase_ATP_BS"/>
</dbReference>
<evidence type="ECO:0008006" key="11">
    <source>
        <dbReference type="Google" id="ProtNLM"/>
    </source>
</evidence>
<dbReference type="VEuPathDB" id="FungiDB:PC110_g5787"/>
<protein>
    <recommendedName>
        <fullName evidence="11">Protein kinase domain-containing protein</fullName>
    </recommendedName>
</protein>
<dbReference type="FunFam" id="3.40.395.10:FF:000001">
    <property type="entry name" value="Sentrin-specific protease 1"/>
    <property type="match status" value="1"/>
</dbReference>
<dbReference type="GO" id="GO:0004672">
    <property type="term" value="F:protein kinase activity"/>
    <property type="evidence" value="ECO:0007669"/>
    <property type="project" value="InterPro"/>
</dbReference>
<feature type="binding site" evidence="5">
    <location>
        <position position="160"/>
    </location>
    <ligand>
        <name>ATP</name>
        <dbReference type="ChEBI" id="CHEBI:30616"/>
    </ligand>
</feature>
<dbReference type="Gene3D" id="3.40.395.10">
    <property type="entry name" value="Adenoviral Proteinase, Chain A"/>
    <property type="match status" value="1"/>
</dbReference>
<dbReference type="InterPro" id="IPR038765">
    <property type="entry name" value="Papain-like_cys_pep_sf"/>
</dbReference>
<dbReference type="AlphaFoldDB" id="A0A8T0ZST6"/>
<evidence type="ECO:0000256" key="1">
    <source>
        <dbReference type="ARBA" id="ARBA00005234"/>
    </source>
</evidence>